<dbReference type="PANTHER" id="PTHR43791">
    <property type="entry name" value="PERMEASE-RELATED"/>
    <property type="match status" value="1"/>
</dbReference>
<feature type="transmembrane region" description="Helical" evidence="6">
    <location>
        <begin position="73"/>
        <end position="97"/>
    </location>
</feature>
<keyword evidence="3 6" id="KW-0812">Transmembrane</keyword>
<dbReference type="PANTHER" id="PTHR43791:SF21">
    <property type="entry name" value="MAJOR FACILITATOR SUPERFAMILY (MFS) PROFILE DOMAIN-CONTAINING PROTEIN"/>
    <property type="match status" value="1"/>
</dbReference>
<evidence type="ECO:0000313" key="9">
    <source>
        <dbReference type="Proteomes" id="UP001303647"/>
    </source>
</evidence>
<evidence type="ECO:0000256" key="6">
    <source>
        <dbReference type="SAM" id="Phobius"/>
    </source>
</evidence>
<accession>A0AAN7CNR1</accession>
<keyword evidence="9" id="KW-1185">Reference proteome</keyword>
<comment type="subcellular location">
    <subcellularLocation>
        <location evidence="1">Membrane</location>
        <topology evidence="1">Multi-pass membrane protein</topology>
    </subcellularLocation>
</comment>
<dbReference type="InterPro" id="IPR020846">
    <property type="entry name" value="MFS_dom"/>
</dbReference>
<feature type="transmembrane region" description="Helical" evidence="6">
    <location>
        <begin position="160"/>
        <end position="182"/>
    </location>
</feature>
<gene>
    <name evidence="8" type="ORF">C7999DRAFT_43315</name>
</gene>
<dbReference type="InterPro" id="IPR011701">
    <property type="entry name" value="MFS"/>
</dbReference>
<feature type="domain" description="Major facilitator superfamily (MFS) profile" evidence="7">
    <location>
        <begin position="34"/>
        <end position="446"/>
    </location>
</feature>
<keyword evidence="4 6" id="KW-1133">Transmembrane helix</keyword>
<dbReference type="Pfam" id="PF07690">
    <property type="entry name" value="MFS_1"/>
    <property type="match status" value="1"/>
</dbReference>
<dbReference type="SUPFAM" id="SSF103473">
    <property type="entry name" value="MFS general substrate transporter"/>
    <property type="match status" value="1"/>
</dbReference>
<dbReference type="GO" id="GO:0022857">
    <property type="term" value="F:transmembrane transporter activity"/>
    <property type="evidence" value="ECO:0007669"/>
    <property type="project" value="InterPro"/>
</dbReference>
<organism evidence="8 9">
    <name type="scientific">Corynascus novoguineensis</name>
    <dbReference type="NCBI Taxonomy" id="1126955"/>
    <lineage>
        <taxon>Eukaryota</taxon>
        <taxon>Fungi</taxon>
        <taxon>Dikarya</taxon>
        <taxon>Ascomycota</taxon>
        <taxon>Pezizomycotina</taxon>
        <taxon>Sordariomycetes</taxon>
        <taxon>Sordariomycetidae</taxon>
        <taxon>Sordariales</taxon>
        <taxon>Chaetomiaceae</taxon>
        <taxon>Corynascus</taxon>
    </lineage>
</organism>
<dbReference type="PROSITE" id="PS50850">
    <property type="entry name" value="MFS"/>
    <property type="match status" value="1"/>
</dbReference>
<evidence type="ECO:0000313" key="8">
    <source>
        <dbReference type="EMBL" id="KAK4245125.1"/>
    </source>
</evidence>
<proteinExistence type="predicted"/>
<evidence type="ECO:0000256" key="5">
    <source>
        <dbReference type="ARBA" id="ARBA00023136"/>
    </source>
</evidence>
<dbReference type="AlphaFoldDB" id="A0AAN7CNR1"/>
<evidence type="ECO:0000256" key="2">
    <source>
        <dbReference type="ARBA" id="ARBA00022448"/>
    </source>
</evidence>
<evidence type="ECO:0000259" key="7">
    <source>
        <dbReference type="PROSITE" id="PS50850"/>
    </source>
</evidence>
<reference evidence="8" key="1">
    <citation type="journal article" date="2023" name="Mol. Phylogenet. Evol.">
        <title>Genome-scale phylogeny and comparative genomics of the fungal order Sordariales.</title>
        <authorList>
            <person name="Hensen N."/>
            <person name="Bonometti L."/>
            <person name="Westerberg I."/>
            <person name="Brannstrom I.O."/>
            <person name="Guillou S."/>
            <person name="Cros-Aarteil S."/>
            <person name="Calhoun S."/>
            <person name="Haridas S."/>
            <person name="Kuo A."/>
            <person name="Mondo S."/>
            <person name="Pangilinan J."/>
            <person name="Riley R."/>
            <person name="LaButti K."/>
            <person name="Andreopoulos B."/>
            <person name="Lipzen A."/>
            <person name="Chen C."/>
            <person name="Yan M."/>
            <person name="Daum C."/>
            <person name="Ng V."/>
            <person name="Clum A."/>
            <person name="Steindorff A."/>
            <person name="Ohm R.A."/>
            <person name="Martin F."/>
            <person name="Silar P."/>
            <person name="Natvig D.O."/>
            <person name="Lalanne C."/>
            <person name="Gautier V."/>
            <person name="Ament-Velasquez S.L."/>
            <person name="Kruys A."/>
            <person name="Hutchinson M.I."/>
            <person name="Powell A.J."/>
            <person name="Barry K."/>
            <person name="Miller A.N."/>
            <person name="Grigoriev I.V."/>
            <person name="Debuchy R."/>
            <person name="Gladieux P."/>
            <person name="Hiltunen Thoren M."/>
            <person name="Johannesson H."/>
        </authorList>
    </citation>
    <scope>NUCLEOTIDE SEQUENCE</scope>
    <source>
        <strain evidence="8">CBS 359.72</strain>
    </source>
</reference>
<keyword evidence="5 6" id="KW-0472">Membrane</keyword>
<reference evidence="8" key="2">
    <citation type="submission" date="2023-05" db="EMBL/GenBank/DDBJ databases">
        <authorList>
            <consortium name="Lawrence Berkeley National Laboratory"/>
            <person name="Steindorff A."/>
            <person name="Hensen N."/>
            <person name="Bonometti L."/>
            <person name="Westerberg I."/>
            <person name="Brannstrom I.O."/>
            <person name="Guillou S."/>
            <person name="Cros-Aarteil S."/>
            <person name="Calhoun S."/>
            <person name="Haridas S."/>
            <person name="Kuo A."/>
            <person name="Mondo S."/>
            <person name="Pangilinan J."/>
            <person name="Riley R."/>
            <person name="Labutti K."/>
            <person name="Andreopoulos B."/>
            <person name="Lipzen A."/>
            <person name="Chen C."/>
            <person name="Yanf M."/>
            <person name="Daum C."/>
            <person name="Ng V."/>
            <person name="Clum A."/>
            <person name="Ohm R."/>
            <person name="Martin F."/>
            <person name="Silar P."/>
            <person name="Natvig D."/>
            <person name="Lalanne C."/>
            <person name="Gautier V."/>
            <person name="Ament-Velasquez S.L."/>
            <person name="Kruys A."/>
            <person name="Hutchinson M.I."/>
            <person name="Powell A.J."/>
            <person name="Barry K."/>
            <person name="Miller A.N."/>
            <person name="Grigoriev I.V."/>
            <person name="Debuchy R."/>
            <person name="Gladieux P."/>
            <person name="Thoren M.H."/>
            <person name="Johannesson H."/>
        </authorList>
    </citation>
    <scope>NUCLEOTIDE SEQUENCE</scope>
    <source>
        <strain evidence="8">CBS 359.72</strain>
    </source>
</reference>
<dbReference type="Proteomes" id="UP001303647">
    <property type="component" value="Unassembled WGS sequence"/>
</dbReference>
<comment type="caution">
    <text evidence="8">The sequence shown here is derived from an EMBL/GenBank/DDBJ whole genome shotgun (WGS) entry which is preliminary data.</text>
</comment>
<feature type="transmembrane region" description="Helical" evidence="6">
    <location>
        <begin position="418"/>
        <end position="437"/>
    </location>
</feature>
<feature type="transmembrane region" description="Helical" evidence="6">
    <location>
        <begin position="330"/>
        <end position="348"/>
    </location>
</feature>
<feature type="transmembrane region" description="Helical" evidence="6">
    <location>
        <begin position="130"/>
        <end position="148"/>
    </location>
</feature>
<feature type="transmembrane region" description="Helical" evidence="6">
    <location>
        <begin position="104"/>
        <end position="124"/>
    </location>
</feature>
<evidence type="ECO:0000256" key="3">
    <source>
        <dbReference type="ARBA" id="ARBA00022692"/>
    </source>
</evidence>
<name>A0AAN7CNR1_9PEZI</name>
<feature type="transmembrane region" description="Helical" evidence="6">
    <location>
        <begin position="300"/>
        <end position="318"/>
    </location>
</feature>
<evidence type="ECO:0000256" key="4">
    <source>
        <dbReference type="ARBA" id="ARBA00022989"/>
    </source>
</evidence>
<feature type="transmembrane region" description="Helical" evidence="6">
    <location>
        <begin position="354"/>
        <end position="375"/>
    </location>
</feature>
<keyword evidence="2" id="KW-0813">Transport</keyword>
<dbReference type="EMBL" id="MU857711">
    <property type="protein sequence ID" value="KAK4245125.1"/>
    <property type="molecule type" value="Genomic_DNA"/>
</dbReference>
<feature type="transmembrane region" description="Helical" evidence="6">
    <location>
        <begin position="194"/>
        <end position="214"/>
    </location>
</feature>
<dbReference type="Gene3D" id="1.20.1250.20">
    <property type="entry name" value="MFS general substrate transporter like domains"/>
    <property type="match status" value="2"/>
</dbReference>
<feature type="transmembrane region" description="Helical" evidence="6">
    <location>
        <begin position="261"/>
        <end position="288"/>
    </location>
</feature>
<dbReference type="InterPro" id="IPR036259">
    <property type="entry name" value="MFS_trans_sf"/>
</dbReference>
<dbReference type="GO" id="GO:0016020">
    <property type="term" value="C:membrane"/>
    <property type="evidence" value="ECO:0007669"/>
    <property type="project" value="UniProtKB-SubCell"/>
</dbReference>
<sequence>MYVRSPDVAAQREWHWEDDAEMIRRVNRKLDLGLLPLLSLLYLFNGLDRGNIGNAQTQGFTDDVGALPEDLNLAVSLFFVAFVFFQPLSGAVGWWLGPRNWMPIMMVSWGVVTIAHAFIWGRAALLTTRLLIGALEAGFYPTAVTYLASFYSPFDLAVRIGLFFGQYAIASAFSGALSYSIFLIPHAGLKAWQLLFIIEGAVTCCLALIAWIWLPAGPGTAWFLTKQERAFAEHRVRIGCADQAGVATLTRRDVKETAKDWKLWFALVLNICASVPASAFAVFLPLVVQGMGYQAIEANLMSVPPAACGAAGLYLFALSSDRRRERGYHITVAIIITLTGLIALVTAPTNTTRYAALCVLLVGSYVPAPLTVAWLSGNTPSPGKRALVLGVNGWGNLAGVIGSQLYRPEYAPGYRVPFFVTLGFVAAALAGVLAYRATLQAVNRQRAAIVQSKSAEEIDFEKSGDARYADRKWTFVYGL</sequence>
<dbReference type="FunFam" id="1.20.1250.20:FF:000013">
    <property type="entry name" value="MFS general substrate transporter"/>
    <property type="match status" value="1"/>
</dbReference>
<protein>
    <submittedName>
        <fullName evidence="8">Major facilitator superfamily transporter</fullName>
    </submittedName>
</protein>
<evidence type="ECO:0000256" key="1">
    <source>
        <dbReference type="ARBA" id="ARBA00004141"/>
    </source>
</evidence>